<evidence type="ECO:0000313" key="1">
    <source>
        <dbReference type="EMBL" id="QHS98142.1"/>
    </source>
</evidence>
<sequence>MNIVLYMDSFNDDYINFLETKENMITNGHFTKIIYSNSFFSMNGLYFFFPINIKDINHNYNKTFVKFDIHQEINEKIISYLSNIELSLLRLYDSDKNKVHKPIFNQQLKSGYVKIHTKSIINKNSRFIVKLSGLWENNNEIGITYKIINVSKDYSL</sequence>
<dbReference type="EMBL" id="MN739312">
    <property type="protein sequence ID" value="QHS98142.1"/>
    <property type="molecule type" value="Genomic_DNA"/>
</dbReference>
<dbReference type="AlphaFoldDB" id="A0A6C0C1G7"/>
<protein>
    <submittedName>
        <fullName evidence="1">Uncharacterized protein</fullName>
    </submittedName>
</protein>
<accession>A0A6C0C1G7</accession>
<reference evidence="1" key="1">
    <citation type="journal article" date="2020" name="Nature">
        <title>Giant virus diversity and host interactions through global metagenomics.</title>
        <authorList>
            <person name="Schulz F."/>
            <person name="Roux S."/>
            <person name="Paez-Espino D."/>
            <person name="Jungbluth S."/>
            <person name="Walsh D.A."/>
            <person name="Denef V.J."/>
            <person name="McMahon K.D."/>
            <person name="Konstantinidis K.T."/>
            <person name="Eloe-Fadrosh E.A."/>
            <person name="Kyrpides N.C."/>
            <person name="Woyke T."/>
        </authorList>
    </citation>
    <scope>NUCLEOTIDE SEQUENCE</scope>
    <source>
        <strain evidence="1">GVMAG-M-3300020182-84</strain>
    </source>
</reference>
<name>A0A6C0C1G7_9ZZZZ</name>
<organism evidence="1">
    <name type="scientific">viral metagenome</name>
    <dbReference type="NCBI Taxonomy" id="1070528"/>
    <lineage>
        <taxon>unclassified sequences</taxon>
        <taxon>metagenomes</taxon>
        <taxon>organismal metagenomes</taxon>
    </lineage>
</organism>
<proteinExistence type="predicted"/>